<evidence type="ECO:0000256" key="1">
    <source>
        <dbReference type="SAM" id="SignalP"/>
    </source>
</evidence>
<reference evidence="2 3" key="1">
    <citation type="submission" date="2016-01" db="EMBL/GenBank/DDBJ databases">
        <title>The draft genome sequence of Aquimarina sp. RZW4-3-2.</title>
        <authorList>
            <person name="Wang Y."/>
        </authorList>
    </citation>
    <scope>NUCLEOTIDE SEQUENCE [LARGE SCALE GENOMIC DNA]</scope>
    <source>
        <strain evidence="2 3">RZW4-3-2</strain>
    </source>
</reference>
<dbReference type="PROSITE" id="PS51257">
    <property type="entry name" value="PROKAR_LIPOPROTEIN"/>
    <property type="match status" value="1"/>
</dbReference>
<keyword evidence="1" id="KW-0732">Signal</keyword>
<dbReference type="InterPro" id="IPR029058">
    <property type="entry name" value="AB_hydrolase_fold"/>
</dbReference>
<gene>
    <name evidence="2" type="ORF">AWE51_03095</name>
</gene>
<evidence type="ECO:0000313" key="2">
    <source>
        <dbReference type="EMBL" id="KZS42443.1"/>
    </source>
</evidence>
<evidence type="ECO:0000313" key="3">
    <source>
        <dbReference type="Proteomes" id="UP000076715"/>
    </source>
</evidence>
<feature type="signal peptide" evidence="1">
    <location>
        <begin position="1"/>
        <end position="25"/>
    </location>
</feature>
<sequence length="291" mass="32407">MVMIKKVKLILVVCTTIFISSCANDDEKPNSLESNVGISQEIKDLIVFEGDQDAPIVIVNAQAGADDELHRDDVEDIISILGDTGFLAVNVHQAQTINPDLINRSDITLDQAISMNTQSIEMLYKVIKYFKDDGRTVYVFGSSFGGLVTQGLIAKKGIDVADKYLIVANRLDIDDIIWQGLSEGRFGFFENGINPVVSPNPEENVIERNTARIIAGFTMYRYTELFKDYNDLSKITYVYGKTDEVVGRLTPAEIEFMESKKIRIIEGNGNHDQTTSGDTIIPIFTDLFGMK</sequence>
<evidence type="ECO:0008006" key="4">
    <source>
        <dbReference type="Google" id="ProtNLM"/>
    </source>
</evidence>
<keyword evidence="3" id="KW-1185">Reference proteome</keyword>
<comment type="caution">
    <text evidence="2">The sequence shown here is derived from an EMBL/GenBank/DDBJ whole genome shotgun (WGS) entry which is preliminary data.</text>
</comment>
<organism evidence="2 3">
    <name type="scientific">Aquimarina aggregata</name>
    <dbReference type="NCBI Taxonomy" id="1642818"/>
    <lineage>
        <taxon>Bacteria</taxon>
        <taxon>Pseudomonadati</taxon>
        <taxon>Bacteroidota</taxon>
        <taxon>Flavobacteriia</taxon>
        <taxon>Flavobacteriales</taxon>
        <taxon>Flavobacteriaceae</taxon>
        <taxon>Aquimarina</taxon>
    </lineage>
</organism>
<dbReference type="AlphaFoldDB" id="A0A163CIB4"/>
<feature type="chain" id="PRO_5007842032" description="Alpha/beta hydrolase" evidence="1">
    <location>
        <begin position="26"/>
        <end position="291"/>
    </location>
</feature>
<dbReference type="Proteomes" id="UP000076715">
    <property type="component" value="Unassembled WGS sequence"/>
</dbReference>
<dbReference type="SUPFAM" id="SSF53474">
    <property type="entry name" value="alpha/beta-Hydrolases"/>
    <property type="match status" value="1"/>
</dbReference>
<dbReference type="EMBL" id="LQRT01000002">
    <property type="protein sequence ID" value="KZS42443.1"/>
    <property type="molecule type" value="Genomic_DNA"/>
</dbReference>
<accession>A0A163CIB4</accession>
<name>A0A163CIB4_9FLAO</name>
<protein>
    <recommendedName>
        <fullName evidence="4">Alpha/beta hydrolase</fullName>
    </recommendedName>
</protein>
<proteinExistence type="predicted"/>
<dbReference type="STRING" id="1642818.AWE51_03095"/>